<dbReference type="PROSITE" id="PS51062">
    <property type="entry name" value="RUNT"/>
    <property type="match status" value="1"/>
</dbReference>
<feature type="compositionally biased region" description="Basic and acidic residues" evidence="5">
    <location>
        <begin position="477"/>
        <end position="493"/>
    </location>
</feature>
<feature type="region of interest" description="Disordered" evidence="5">
    <location>
        <begin position="329"/>
        <end position="404"/>
    </location>
</feature>
<feature type="compositionally biased region" description="Gly residues" evidence="5">
    <location>
        <begin position="291"/>
        <end position="306"/>
    </location>
</feature>
<evidence type="ECO:0000313" key="7">
    <source>
        <dbReference type="EMBL" id="EOB06244.1"/>
    </source>
</evidence>
<dbReference type="PANTHER" id="PTHR11950:SF40">
    <property type="entry name" value="RUNT-RELATED TRANSCRIPTION FACTOR 1"/>
    <property type="match status" value="1"/>
</dbReference>
<dbReference type="InterPro" id="IPR000040">
    <property type="entry name" value="AML1_Runt"/>
</dbReference>
<evidence type="ECO:0000256" key="5">
    <source>
        <dbReference type="SAM" id="MobiDB-lite"/>
    </source>
</evidence>
<feature type="compositionally biased region" description="Basic and acidic residues" evidence="5">
    <location>
        <begin position="349"/>
        <end position="366"/>
    </location>
</feature>
<proteinExistence type="predicted"/>
<dbReference type="PANTHER" id="PTHR11950">
    <property type="entry name" value="RUNT RELATED"/>
    <property type="match status" value="1"/>
</dbReference>
<dbReference type="InterPro" id="IPR008967">
    <property type="entry name" value="p53-like_TF_DNA-bd_sf"/>
</dbReference>
<dbReference type="Proteomes" id="UP000296049">
    <property type="component" value="Unassembled WGS sequence"/>
</dbReference>
<name>R0LKL8_ANAPL</name>
<dbReference type="GO" id="GO:0001503">
    <property type="term" value="P:ossification"/>
    <property type="evidence" value="ECO:0007669"/>
    <property type="project" value="TreeGrafter"/>
</dbReference>
<evidence type="ECO:0000256" key="2">
    <source>
        <dbReference type="ARBA" id="ARBA00023015"/>
    </source>
</evidence>
<dbReference type="GO" id="GO:0030182">
    <property type="term" value="P:neuron differentiation"/>
    <property type="evidence" value="ECO:0007669"/>
    <property type="project" value="TreeGrafter"/>
</dbReference>
<dbReference type="GO" id="GO:0000981">
    <property type="term" value="F:DNA-binding transcription factor activity, RNA polymerase II-specific"/>
    <property type="evidence" value="ECO:0007669"/>
    <property type="project" value="TreeGrafter"/>
</dbReference>
<protein>
    <submittedName>
        <fullName evidence="7">Runt-related transcription factor 1</fullName>
    </submittedName>
</protein>
<feature type="compositionally biased region" description="Pro residues" evidence="5">
    <location>
        <begin position="381"/>
        <end position="393"/>
    </location>
</feature>
<keyword evidence="4" id="KW-0539">Nucleus</keyword>
<keyword evidence="8" id="KW-1185">Reference proteome</keyword>
<dbReference type="EMBL" id="KB742627">
    <property type="protein sequence ID" value="EOB06244.1"/>
    <property type="molecule type" value="Genomic_DNA"/>
</dbReference>
<feature type="region of interest" description="Disordered" evidence="5">
    <location>
        <begin position="749"/>
        <end position="782"/>
    </location>
</feature>
<gene>
    <name evidence="7" type="ORF">Anapl_07759</name>
</gene>
<dbReference type="SUPFAM" id="SSF49417">
    <property type="entry name" value="p53-like transcription factors"/>
    <property type="match status" value="1"/>
</dbReference>
<dbReference type="GO" id="GO:0005634">
    <property type="term" value="C:nucleus"/>
    <property type="evidence" value="ECO:0007669"/>
    <property type="project" value="UniProtKB-SubCell"/>
</dbReference>
<keyword evidence="3" id="KW-0804">Transcription</keyword>
<dbReference type="Pfam" id="PF00853">
    <property type="entry name" value="Runt"/>
    <property type="match status" value="1"/>
</dbReference>
<evidence type="ECO:0000259" key="6">
    <source>
        <dbReference type="PROSITE" id="PS51062"/>
    </source>
</evidence>
<dbReference type="GO" id="GO:0002062">
    <property type="term" value="P:chondrocyte differentiation"/>
    <property type="evidence" value="ECO:0007669"/>
    <property type="project" value="TreeGrafter"/>
</dbReference>
<evidence type="ECO:0000256" key="3">
    <source>
        <dbReference type="ARBA" id="ARBA00023163"/>
    </source>
</evidence>
<feature type="domain" description="Runt" evidence="6">
    <location>
        <begin position="507"/>
        <end position="635"/>
    </location>
</feature>
<dbReference type="GO" id="GO:0005524">
    <property type="term" value="F:ATP binding"/>
    <property type="evidence" value="ECO:0007669"/>
    <property type="project" value="InterPro"/>
</dbReference>
<accession>R0LKL8</accession>
<dbReference type="Gene3D" id="2.60.40.720">
    <property type="match status" value="1"/>
</dbReference>
<comment type="subcellular location">
    <subcellularLocation>
        <location evidence="1">Nucleus</location>
    </subcellularLocation>
</comment>
<feature type="region of interest" description="Disordered" evidence="5">
    <location>
        <begin position="466"/>
        <end position="493"/>
    </location>
</feature>
<dbReference type="GO" id="GO:0000978">
    <property type="term" value="F:RNA polymerase II cis-regulatory region sequence-specific DNA binding"/>
    <property type="evidence" value="ECO:0007669"/>
    <property type="project" value="TreeGrafter"/>
</dbReference>
<evidence type="ECO:0000256" key="4">
    <source>
        <dbReference type="ARBA" id="ARBA00023242"/>
    </source>
</evidence>
<dbReference type="GO" id="GO:0045595">
    <property type="term" value="P:regulation of cell differentiation"/>
    <property type="evidence" value="ECO:0007669"/>
    <property type="project" value="TreeGrafter"/>
</dbReference>
<dbReference type="GO" id="GO:0030097">
    <property type="term" value="P:hemopoiesis"/>
    <property type="evidence" value="ECO:0007669"/>
    <property type="project" value="TreeGrafter"/>
</dbReference>
<organism evidence="7 8">
    <name type="scientific">Anas platyrhynchos</name>
    <name type="common">Mallard</name>
    <name type="synonym">Anas boschas</name>
    <dbReference type="NCBI Taxonomy" id="8839"/>
    <lineage>
        <taxon>Eukaryota</taxon>
        <taxon>Metazoa</taxon>
        <taxon>Chordata</taxon>
        <taxon>Craniata</taxon>
        <taxon>Vertebrata</taxon>
        <taxon>Euteleostomi</taxon>
        <taxon>Archelosauria</taxon>
        <taxon>Archosauria</taxon>
        <taxon>Dinosauria</taxon>
        <taxon>Saurischia</taxon>
        <taxon>Theropoda</taxon>
        <taxon>Coelurosauria</taxon>
        <taxon>Aves</taxon>
        <taxon>Neognathae</taxon>
        <taxon>Galloanserae</taxon>
        <taxon>Anseriformes</taxon>
        <taxon>Anatidae</taxon>
        <taxon>Anatinae</taxon>
        <taxon>Anas</taxon>
    </lineage>
</organism>
<evidence type="ECO:0000256" key="1">
    <source>
        <dbReference type="ARBA" id="ARBA00004123"/>
    </source>
</evidence>
<dbReference type="InterPro" id="IPR012346">
    <property type="entry name" value="p53/RUNT-type_TF_DNA-bd_sf"/>
</dbReference>
<sequence>MLGMGVPRGQAGILLLSTGVQGDGCQMAPTALCFAALQKQSDRGGQAHAAVLQISSRADERGGFDMKLHLIMTRGRSAVEIKDPRATQGGHTQKEPKAELFHPIYTGVTARQSAKVHPAPCPLPPPADGWTQERCSALVCAFWMVREVQAVGADPQNNATLSPDVKPGACTIAFPDEISVARGRKVAKNEVGHVSKCWQDQAAFGKEERKKKKKKLNFGDWRRTEFPPGAQPVSVYVGPQRAARRRVTLAWLLGGSPESPGLELGRVMGNRRLCAACSRRCCPPPPRHGLAEGGQPPGLSFFGGGGKGEKAISPAPEILGSAALGKSCAVSGEPSGSRGDNLGSCGEGESERRDATAERKPQKREGVPVGPAEGDCEQLPTPQPAPLRDPPLLPALGKSRHRSRGDSNRFLITSYEPGKCIRFTAADLVRQRALLHNVVEGENIRSNILRGDYFMRRSGELEKLNAEHRTGHRNGLRHAEENKKQKSELQRNGKEEAEIYTLNWGNFLARAAGSKKNYDRGPDSSTYFCQSKSRDAPDIHSMQGNSQVVALGDVPDGTLVTVMAGNDENYSAELRNATAAMKNQVARFNDLRFVGRSGRGTLLKNVLFLLERIQNYKSMCKTEEDALQQGRKISIKQPLGSGSKPLECFRGRGIRYWSNNSPRLPDETKIDETQQKSSKLKKGQLVELKNNCLVILQADGCAGIADALAGASQTARVAVQLISKHSPLSRTAVLVQAFGRGLLVGGGGGGDGSRVAGVQPESSSVHSRQSLRTPHRDQAASSSTKAPSCYCLYHFGACGALPAAAPAGRHLHGSIGSHGVCLVPAPVACQSRKTRSDGMQLNIAKQSTGTTPSDAQEPEADPACLLAQEQPCWAGTGRRYALCFLLSSYSFARHPGISQAIL</sequence>
<reference evidence="8" key="1">
    <citation type="journal article" date="2013" name="Nat. Genet.">
        <title>The duck genome and transcriptome provide insight into an avian influenza virus reservoir species.</title>
        <authorList>
            <person name="Huang Y."/>
            <person name="Li Y."/>
            <person name="Burt D.W."/>
            <person name="Chen H."/>
            <person name="Zhang Y."/>
            <person name="Qian W."/>
            <person name="Kim H."/>
            <person name="Gan S."/>
            <person name="Zhao Y."/>
            <person name="Li J."/>
            <person name="Yi K."/>
            <person name="Feng H."/>
            <person name="Zhu P."/>
            <person name="Li B."/>
            <person name="Liu Q."/>
            <person name="Fairley S."/>
            <person name="Magor K.E."/>
            <person name="Du Z."/>
            <person name="Hu X."/>
            <person name="Goodman L."/>
            <person name="Tafer H."/>
            <person name="Vignal A."/>
            <person name="Lee T."/>
            <person name="Kim K.W."/>
            <person name="Sheng Z."/>
            <person name="An Y."/>
            <person name="Searle S."/>
            <person name="Herrero J."/>
            <person name="Groenen M.A."/>
            <person name="Crooijmans R.P."/>
            <person name="Faraut T."/>
            <person name="Cai Q."/>
            <person name="Webster R.G."/>
            <person name="Aldridge J.R."/>
            <person name="Warren W.C."/>
            <person name="Bartschat S."/>
            <person name="Kehr S."/>
            <person name="Marz M."/>
            <person name="Stadler P.F."/>
            <person name="Smith J."/>
            <person name="Kraus R.H."/>
            <person name="Zhao Y."/>
            <person name="Ren L."/>
            <person name="Fei J."/>
            <person name="Morisson M."/>
            <person name="Kaiser P."/>
            <person name="Griffin D.K."/>
            <person name="Rao M."/>
            <person name="Pitel F."/>
            <person name="Wang J."/>
            <person name="Li N."/>
        </authorList>
    </citation>
    <scope>NUCLEOTIDE SEQUENCE [LARGE SCALE GENOMIC DNA]</scope>
</reference>
<dbReference type="AlphaFoldDB" id="R0LKL8"/>
<keyword evidence="2" id="KW-0805">Transcription regulation</keyword>
<feature type="compositionally biased region" description="Polar residues" evidence="5">
    <location>
        <begin position="760"/>
        <end position="772"/>
    </location>
</feature>
<dbReference type="InterPro" id="IPR013524">
    <property type="entry name" value="Runt_dom"/>
</dbReference>
<evidence type="ECO:0000313" key="8">
    <source>
        <dbReference type="Proteomes" id="UP000296049"/>
    </source>
</evidence>
<dbReference type="PRINTS" id="PR00967">
    <property type="entry name" value="ONCOGENEAML1"/>
</dbReference>
<feature type="region of interest" description="Disordered" evidence="5">
    <location>
        <begin position="285"/>
        <end position="308"/>
    </location>
</feature>